<keyword evidence="5" id="KW-0479">Metal-binding</keyword>
<evidence type="ECO:0000259" key="8">
    <source>
        <dbReference type="Pfam" id="PF13359"/>
    </source>
</evidence>
<evidence type="ECO:0000256" key="4">
    <source>
        <dbReference type="ARBA" id="ARBA00022722"/>
    </source>
</evidence>
<evidence type="ECO:0000256" key="5">
    <source>
        <dbReference type="ARBA" id="ARBA00022723"/>
    </source>
</evidence>
<sequence>MKRVNGISQPSISRIVKEISTALCHSLQTWVKFPSIENIPEIKNQFYQIAQFPGVTMVMDCTHIQISSPGGEKAEFYRSRKGWMSLNVQLIAGPKLQIFDVVARWPGSAHDSRIFENSKAWNIINQGFNNGKCLADGGYAQTRFVYTPHPNPQTAAEKKYQKSHIKTRNVIERVNGLLKSRFRCLQRKLGTQLQTSTRIIIACVILHNICIHYKFNNTIEENFSENLQTPIVQVNSNDIRGSLIREEFIVGNFS</sequence>
<keyword evidence="7" id="KW-0539">Nucleus</keyword>
<proteinExistence type="inferred from homology"/>
<dbReference type="InterPro" id="IPR045249">
    <property type="entry name" value="HARBI1-like"/>
</dbReference>
<dbReference type="PANTHER" id="PTHR22930">
    <property type="match status" value="1"/>
</dbReference>
<dbReference type="EMBL" id="GGMR01001282">
    <property type="protein sequence ID" value="MBY13901.1"/>
    <property type="molecule type" value="Transcribed_RNA"/>
</dbReference>
<keyword evidence="6" id="KW-0378">Hydrolase</keyword>
<reference evidence="9" key="1">
    <citation type="submission" date="2018-04" db="EMBL/GenBank/DDBJ databases">
        <title>Transcriptome of Schizaphis graminum biotype I.</title>
        <authorList>
            <person name="Scully E.D."/>
            <person name="Geib S.M."/>
            <person name="Palmer N.A."/>
            <person name="Koch K."/>
            <person name="Bradshaw J."/>
            <person name="Heng-Moss T."/>
            <person name="Sarath G."/>
        </authorList>
    </citation>
    <scope>NUCLEOTIDE SEQUENCE</scope>
</reference>
<dbReference type="Pfam" id="PF13359">
    <property type="entry name" value="DDE_Tnp_4"/>
    <property type="match status" value="1"/>
</dbReference>
<comment type="similarity">
    <text evidence="3">Belongs to the HARBI1 family.</text>
</comment>
<comment type="cofactor">
    <cofactor evidence="1">
        <name>a divalent metal cation</name>
        <dbReference type="ChEBI" id="CHEBI:60240"/>
    </cofactor>
</comment>
<evidence type="ECO:0000313" key="9">
    <source>
        <dbReference type="EMBL" id="MBY13901.1"/>
    </source>
</evidence>
<gene>
    <name evidence="9" type="primary">Harbi1_29</name>
    <name evidence="9" type="ORF">g.177812</name>
</gene>
<dbReference type="GO" id="GO:0016787">
    <property type="term" value="F:hydrolase activity"/>
    <property type="evidence" value="ECO:0007669"/>
    <property type="project" value="UniProtKB-KW"/>
</dbReference>
<evidence type="ECO:0000256" key="1">
    <source>
        <dbReference type="ARBA" id="ARBA00001968"/>
    </source>
</evidence>
<dbReference type="GO" id="GO:0046872">
    <property type="term" value="F:metal ion binding"/>
    <property type="evidence" value="ECO:0007669"/>
    <property type="project" value="UniProtKB-KW"/>
</dbReference>
<dbReference type="GO" id="GO:0005634">
    <property type="term" value="C:nucleus"/>
    <property type="evidence" value="ECO:0007669"/>
    <property type="project" value="UniProtKB-SubCell"/>
</dbReference>
<protein>
    <submittedName>
        <fullName evidence="9">Putative nuclease HARBI1</fullName>
    </submittedName>
</protein>
<dbReference type="InterPro" id="IPR027806">
    <property type="entry name" value="HARBI1_dom"/>
</dbReference>
<evidence type="ECO:0000256" key="2">
    <source>
        <dbReference type="ARBA" id="ARBA00004123"/>
    </source>
</evidence>
<name>A0A2S2N9L1_SCHGA</name>
<evidence type="ECO:0000256" key="7">
    <source>
        <dbReference type="ARBA" id="ARBA00023242"/>
    </source>
</evidence>
<keyword evidence="4" id="KW-0540">Nuclease</keyword>
<feature type="domain" description="DDE Tnp4" evidence="8">
    <location>
        <begin position="59"/>
        <end position="208"/>
    </location>
</feature>
<dbReference type="PANTHER" id="PTHR22930:SF250">
    <property type="entry name" value="NUCLEASE HARBI1-LIKE PROTEIN"/>
    <property type="match status" value="1"/>
</dbReference>
<comment type="subcellular location">
    <subcellularLocation>
        <location evidence="2">Nucleus</location>
    </subcellularLocation>
</comment>
<dbReference type="AlphaFoldDB" id="A0A2S2N9L1"/>
<evidence type="ECO:0000256" key="3">
    <source>
        <dbReference type="ARBA" id="ARBA00006958"/>
    </source>
</evidence>
<organism evidence="9">
    <name type="scientific">Schizaphis graminum</name>
    <name type="common">Green bug aphid</name>
    <dbReference type="NCBI Taxonomy" id="13262"/>
    <lineage>
        <taxon>Eukaryota</taxon>
        <taxon>Metazoa</taxon>
        <taxon>Ecdysozoa</taxon>
        <taxon>Arthropoda</taxon>
        <taxon>Hexapoda</taxon>
        <taxon>Insecta</taxon>
        <taxon>Pterygota</taxon>
        <taxon>Neoptera</taxon>
        <taxon>Paraneoptera</taxon>
        <taxon>Hemiptera</taxon>
        <taxon>Sternorrhyncha</taxon>
        <taxon>Aphidomorpha</taxon>
        <taxon>Aphidoidea</taxon>
        <taxon>Aphididae</taxon>
        <taxon>Aphidini</taxon>
        <taxon>Schizaphis</taxon>
    </lineage>
</organism>
<evidence type="ECO:0000256" key="6">
    <source>
        <dbReference type="ARBA" id="ARBA00022801"/>
    </source>
</evidence>
<dbReference type="GO" id="GO:0004518">
    <property type="term" value="F:nuclease activity"/>
    <property type="evidence" value="ECO:0007669"/>
    <property type="project" value="UniProtKB-KW"/>
</dbReference>
<accession>A0A2S2N9L1</accession>